<evidence type="ECO:0000313" key="1">
    <source>
        <dbReference type="EMBL" id="PTW51413.1"/>
    </source>
</evidence>
<keyword evidence="2" id="KW-1185">Reference proteome</keyword>
<protein>
    <submittedName>
        <fullName evidence="1">Uncharacterized protein</fullName>
    </submittedName>
</protein>
<gene>
    <name evidence="1" type="ORF">C8N38_102206</name>
</gene>
<dbReference type="EMBL" id="QAYC01000002">
    <property type="protein sequence ID" value="PTW51413.1"/>
    <property type="molecule type" value="Genomic_DNA"/>
</dbReference>
<comment type="caution">
    <text evidence="1">The sequence shown here is derived from an EMBL/GenBank/DDBJ whole genome shotgun (WGS) entry which is preliminary data.</text>
</comment>
<reference evidence="1 2" key="1">
    <citation type="submission" date="2018-04" db="EMBL/GenBank/DDBJ databases">
        <title>Genomic Encyclopedia of Archaeal and Bacterial Type Strains, Phase II (KMG-II): from individual species to whole genera.</title>
        <authorList>
            <person name="Goeker M."/>
        </authorList>
    </citation>
    <scope>NUCLEOTIDE SEQUENCE [LARGE SCALE GENOMIC DNA]</scope>
    <source>
        <strain evidence="1 2">DSM 19783</strain>
    </source>
</reference>
<name>A0A8E2VMZ6_9RHOB</name>
<dbReference type="AlphaFoldDB" id="A0A8E2VMZ6"/>
<dbReference type="Proteomes" id="UP000244037">
    <property type="component" value="Unassembled WGS sequence"/>
</dbReference>
<sequence>MRRIAFFGCRHDSAQLVQSKLLDQAAGNLHVLGHEPGQFLTERRHIFENLDDQVHQLQFTCTSHSCGVRRTSFEHRLFVPPEKLCGVQKLMAKRGHHPLKPGAICNHLKVVMRQRRPTTASMAFFMVAVVKGLRTMLLSPNC</sequence>
<organism evidence="1 2">
    <name type="scientific">Rhodovulum kholense</name>
    <dbReference type="NCBI Taxonomy" id="453584"/>
    <lineage>
        <taxon>Bacteria</taxon>
        <taxon>Pseudomonadati</taxon>
        <taxon>Pseudomonadota</taxon>
        <taxon>Alphaproteobacteria</taxon>
        <taxon>Rhodobacterales</taxon>
        <taxon>Paracoccaceae</taxon>
        <taxon>Rhodovulum</taxon>
    </lineage>
</organism>
<accession>A0A8E2VMZ6</accession>
<proteinExistence type="predicted"/>
<evidence type="ECO:0000313" key="2">
    <source>
        <dbReference type="Proteomes" id="UP000244037"/>
    </source>
</evidence>